<reference evidence="1" key="1">
    <citation type="journal article" date="2013" name="Environ. Microbiol.">
        <title>Seasonally variable intestinal metagenomes of the red palm weevil (Rhynchophorus ferrugineus).</title>
        <authorList>
            <person name="Jia S."/>
            <person name="Zhang X."/>
            <person name="Zhang G."/>
            <person name="Yin A."/>
            <person name="Zhang S."/>
            <person name="Li F."/>
            <person name="Wang L."/>
            <person name="Zhao D."/>
            <person name="Yun Q."/>
            <person name="Tala"/>
            <person name="Wang J."/>
            <person name="Sun G."/>
            <person name="Baabdullah M."/>
            <person name="Yu X."/>
            <person name="Hu S."/>
            <person name="Al-Mssallem I.S."/>
            <person name="Yu J."/>
        </authorList>
    </citation>
    <scope>NUCLEOTIDE SEQUENCE</scope>
</reference>
<protein>
    <submittedName>
        <fullName evidence="1">CAZy families GT41 protein</fullName>
    </submittedName>
</protein>
<accession>A0A060BUI3</accession>
<proteinExistence type="predicted"/>
<organism evidence="1">
    <name type="scientific">uncultured Bordetella sp</name>
    <dbReference type="NCBI Taxonomy" id="296836"/>
    <lineage>
        <taxon>Bacteria</taxon>
        <taxon>Pseudomonadati</taxon>
        <taxon>Pseudomonadota</taxon>
        <taxon>Betaproteobacteria</taxon>
        <taxon>Burkholderiales</taxon>
        <taxon>Alcaligenaceae</taxon>
        <taxon>Bordetella</taxon>
        <taxon>environmental samples</taxon>
    </lineage>
</organism>
<sequence length="115" mass="12374">MLRQKLQGVNTYLEYGAGGSTVFAASLGVQRIFSVESDPVFLGAVSDKLKADGTGADFTPVYVNIGSTGDWGVPTDPRAARRWPDYSGTVWQVLAQRGTTPEVVLIDGRFRAACF</sequence>
<dbReference type="EMBL" id="KF117182">
    <property type="protein sequence ID" value="AIA84435.1"/>
    <property type="molecule type" value="Genomic_DNA"/>
</dbReference>
<dbReference type="AlphaFoldDB" id="A0A060BUI3"/>
<name>A0A060BUI3_9BORD</name>
<feature type="non-terminal residue" evidence="1">
    <location>
        <position position="115"/>
    </location>
</feature>
<evidence type="ECO:0000313" key="1">
    <source>
        <dbReference type="EMBL" id="AIA84435.1"/>
    </source>
</evidence>
<dbReference type="Gene3D" id="3.40.50.150">
    <property type="entry name" value="Vaccinia Virus protein VP39"/>
    <property type="match status" value="1"/>
</dbReference>
<dbReference type="InterPro" id="IPR029063">
    <property type="entry name" value="SAM-dependent_MTases_sf"/>
</dbReference>